<gene>
    <name evidence="2" type="ORF">EV191_110112</name>
</gene>
<accession>A0A4R2QIP3</accession>
<dbReference type="InterPro" id="IPR050855">
    <property type="entry name" value="NDM-1-like"/>
</dbReference>
<dbReference type="CDD" id="cd16282">
    <property type="entry name" value="metallo-hydrolase-like_MBL-fold"/>
    <property type="match status" value="1"/>
</dbReference>
<keyword evidence="2" id="KW-0378">Hydrolase</keyword>
<dbReference type="SUPFAM" id="SSF56281">
    <property type="entry name" value="Metallo-hydrolase/oxidoreductase"/>
    <property type="match status" value="1"/>
</dbReference>
<dbReference type="PANTHER" id="PTHR42951">
    <property type="entry name" value="METALLO-BETA-LACTAMASE DOMAIN-CONTAINING"/>
    <property type="match status" value="1"/>
</dbReference>
<dbReference type="GO" id="GO:0016787">
    <property type="term" value="F:hydrolase activity"/>
    <property type="evidence" value="ECO:0007669"/>
    <property type="project" value="UniProtKB-KW"/>
</dbReference>
<dbReference type="Proteomes" id="UP000294911">
    <property type="component" value="Unassembled WGS sequence"/>
</dbReference>
<dbReference type="Gene3D" id="3.60.15.10">
    <property type="entry name" value="Ribonuclease Z/Hydroxyacylglutathione hydrolase-like"/>
    <property type="match status" value="1"/>
</dbReference>
<proteinExistence type="predicted"/>
<dbReference type="InterPro" id="IPR001279">
    <property type="entry name" value="Metallo-B-lactamas"/>
</dbReference>
<name>A0A4R2QIP3_9PSEU</name>
<organism evidence="2 3">
    <name type="scientific">Tamaricihabitans halophyticus</name>
    <dbReference type="NCBI Taxonomy" id="1262583"/>
    <lineage>
        <taxon>Bacteria</taxon>
        <taxon>Bacillati</taxon>
        <taxon>Actinomycetota</taxon>
        <taxon>Actinomycetes</taxon>
        <taxon>Pseudonocardiales</taxon>
        <taxon>Pseudonocardiaceae</taxon>
        <taxon>Tamaricihabitans</taxon>
    </lineage>
</organism>
<dbReference type="RefSeq" id="WP_132878829.1">
    <property type="nucleotide sequence ID" value="NZ_SLXQ01000010.1"/>
</dbReference>
<dbReference type="EMBL" id="SLXQ01000010">
    <property type="protein sequence ID" value="TCP48554.1"/>
    <property type="molecule type" value="Genomic_DNA"/>
</dbReference>
<evidence type="ECO:0000313" key="3">
    <source>
        <dbReference type="Proteomes" id="UP000294911"/>
    </source>
</evidence>
<dbReference type="SMART" id="SM00849">
    <property type="entry name" value="Lactamase_B"/>
    <property type="match status" value="1"/>
</dbReference>
<dbReference type="OrthoDB" id="2273115at2"/>
<dbReference type="InterPro" id="IPR036866">
    <property type="entry name" value="RibonucZ/Hydroxyglut_hydro"/>
</dbReference>
<evidence type="ECO:0000313" key="2">
    <source>
        <dbReference type="EMBL" id="TCP48554.1"/>
    </source>
</evidence>
<sequence length="273" mass="29657">MTDGRWLTLSDGVLVRRYPELDLSIGLIVGTRSALVVDTRGDETQGAELATAISEITTLPYAVVYTHGHFDHTFGTAALTPTKVWAHRRCADWLRQYAEAGRAHWVERYREENRPDIAGALAHARLVPPDTFLEVSVELDLGDRTVQLLHPGRGHTDHDVVVHLPQERIVFAGDLLEHGAPPQFDEAYPNEWPTTLDTMLALEPAVLQPGHGDPASPAFATAQRGDIAILAALCHEVQAGTRDADSAIARSPYPAETTRTALARTAALSAGST</sequence>
<dbReference type="Pfam" id="PF00753">
    <property type="entry name" value="Lactamase_B"/>
    <property type="match status" value="1"/>
</dbReference>
<feature type="domain" description="Metallo-beta-lactamase" evidence="1">
    <location>
        <begin position="22"/>
        <end position="211"/>
    </location>
</feature>
<dbReference type="AlphaFoldDB" id="A0A4R2QIP3"/>
<comment type="caution">
    <text evidence="2">The sequence shown here is derived from an EMBL/GenBank/DDBJ whole genome shotgun (WGS) entry which is preliminary data.</text>
</comment>
<keyword evidence="3" id="KW-1185">Reference proteome</keyword>
<evidence type="ECO:0000259" key="1">
    <source>
        <dbReference type="SMART" id="SM00849"/>
    </source>
</evidence>
<reference evidence="2 3" key="1">
    <citation type="submission" date="2019-03" db="EMBL/GenBank/DDBJ databases">
        <title>Genomic Encyclopedia of Type Strains, Phase IV (KMG-IV): sequencing the most valuable type-strain genomes for metagenomic binning, comparative biology and taxonomic classification.</title>
        <authorList>
            <person name="Goeker M."/>
        </authorList>
    </citation>
    <scope>NUCLEOTIDE SEQUENCE [LARGE SCALE GENOMIC DNA]</scope>
    <source>
        <strain evidence="2 3">DSM 45765</strain>
    </source>
</reference>
<dbReference type="PANTHER" id="PTHR42951:SF4">
    <property type="entry name" value="ACYL-COENZYME A THIOESTERASE MBLAC2"/>
    <property type="match status" value="1"/>
</dbReference>
<protein>
    <submittedName>
        <fullName evidence="2">Glyoxylase-like metal-dependent hydrolase (Beta-lactamase superfamily II)</fullName>
    </submittedName>
</protein>